<organism evidence="1 2">
    <name type="scientific">Chrysochromulina tobinii</name>
    <dbReference type="NCBI Taxonomy" id="1460289"/>
    <lineage>
        <taxon>Eukaryota</taxon>
        <taxon>Haptista</taxon>
        <taxon>Haptophyta</taxon>
        <taxon>Prymnesiophyceae</taxon>
        <taxon>Prymnesiales</taxon>
        <taxon>Chrysochromulinaceae</taxon>
        <taxon>Chrysochromulina</taxon>
    </lineage>
</organism>
<gene>
    <name evidence="1" type="ORF">Ctob_010808</name>
</gene>
<keyword evidence="2" id="KW-1185">Reference proteome</keyword>
<proteinExistence type="predicted"/>
<dbReference type="InterPro" id="IPR052724">
    <property type="entry name" value="GT117_domain-containing"/>
</dbReference>
<reference evidence="2" key="1">
    <citation type="journal article" date="2015" name="PLoS Genet.">
        <title>Genome Sequence and Transcriptome Analyses of Chrysochromulina tobin: Metabolic Tools for Enhanced Algal Fitness in the Prominent Order Prymnesiales (Haptophyceae).</title>
        <authorList>
            <person name="Hovde B.T."/>
            <person name="Deodato C.R."/>
            <person name="Hunsperger H.M."/>
            <person name="Ryken S.A."/>
            <person name="Yost W."/>
            <person name="Jha R.K."/>
            <person name="Patterson J."/>
            <person name="Monnat R.J. Jr."/>
            <person name="Barlow S.B."/>
            <person name="Starkenburg S.R."/>
            <person name="Cattolico R.A."/>
        </authorList>
    </citation>
    <scope>NUCLEOTIDE SEQUENCE</scope>
    <source>
        <strain evidence="2">CCMP291</strain>
    </source>
</reference>
<comment type="caution">
    <text evidence="1">The sequence shown here is derived from an EMBL/GenBank/DDBJ whole genome shotgun (WGS) entry which is preliminary data.</text>
</comment>
<dbReference type="Proteomes" id="UP000037460">
    <property type="component" value="Unassembled WGS sequence"/>
</dbReference>
<dbReference type="OrthoDB" id="197432at2759"/>
<dbReference type="AlphaFoldDB" id="A0A0M0KW84"/>
<name>A0A0M0KW84_9EUKA</name>
<evidence type="ECO:0000313" key="1">
    <source>
        <dbReference type="EMBL" id="KOO43074.1"/>
    </source>
</evidence>
<protein>
    <submittedName>
        <fullName evidence="1">Upf0679 protein</fullName>
    </submittedName>
</protein>
<sequence length="384" mass="43713">MSNLPASSEFYLQVQQRFWPQANMLCCVWFALGLRQVVSALRRAPSVLPPWAPMLPRWASPLPMPLATAALLFVHASHHYDASDMSRTVIFRDYGLEMLRGIPDKPRVLLLTLGDEVLNAARYVHRQLGVLNAARYVHRQLGVRPQLTILDQNYVQFDWFVRRIRGKGEYAQLELPGVSYGTAKGAFLIRQLIDANYDGWSIFVAGGMHTADSSWQPIEGYPQLGGYRLWPLGMVMQILRVESRINLDKWASKSEKLLPRLEWPKPPPVGSWEEVLAKNHYLAAYTNRPYYPLQYAYEALPERGGSAAEARDRFLLAARLHEASHDLTLNGSRALPDYFFRNWGVAYSQLLATERSDEGVAALKQRAMNAFLKYLAFSTLTEED</sequence>
<evidence type="ECO:0000313" key="2">
    <source>
        <dbReference type="Proteomes" id="UP000037460"/>
    </source>
</evidence>
<accession>A0A0M0KW84</accession>
<dbReference type="PANTHER" id="PTHR16214:SF3">
    <property type="entry name" value="TRANSMEMBRANE PROTEIN 260"/>
    <property type="match status" value="1"/>
</dbReference>
<dbReference type="EMBL" id="JWZX01000572">
    <property type="protein sequence ID" value="KOO43074.1"/>
    <property type="molecule type" value="Genomic_DNA"/>
</dbReference>
<feature type="non-terminal residue" evidence="1">
    <location>
        <position position="384"/>
    </location>
</feature>
<dbReference type="PANTHER" id="PTHR16214">
    <property type="entry name" value="TRANSMEMBRANE PROTEIN 260"/>
    <property type="match status" value="1"/>
</dbReference>